<evidence type="ECO:0000313" key="1">
    <source>
        <dbReference type="EMBL" id="OOH96337.1"/>
    </source>
</evidence>
<dbReference type="Pfam" id="PF13852">
    <property type="entry name" value="DUF4197"/>
    <property type="match status" value="1"/>
</dbReference>
<dbReference type="AlphaFoldDB" id="A0A1V3U2A2"/>
<dbReference type="eggNOG" id="ENOG502Z7PK">
    <property type="taxonomic scope" value="Bacteria"/>
</dbReference>
<comment type="caution">
    <text evidence="1">The sequence shown here is derived from an EMBL/GenBank/DDBJ whole genome shotgun (WGS) entry which is preliminary data.</text>
</comment>
<dbReference type="OrthoDB" id="1273409at2"/>
<organism evidence="1 2">
    <name type="scientific">Elizabethkingia meningoseptica</name>
    <name type="common">Chryseobacterium meningosepticum</name>
    <dbReference type="NCBI Taxonomy" id="238"/>
    <lineage>
        <taxon>Bacteria</taxon>
        <taxon>Pseudomonadati</taxon>
        <taxon>Bacteroidota</taxon>
        <taxon>Flavobacteriia</taxon>
        <taxon>Flavobacteriales</taxon>
        <taxon>Weeksellaceae</taxon>
        <taxon>Elizabethkingia</taxon>
    </lineage>
</organism>
<dbReference type="Proteomes" id="UP000188947">
    <property type="component" value="Unassembled WGS sequence"/>
</dbReference>
<name>A0A1V3U2A2_ELIME</name>
<dbReference type="STRING" id="238.BBD35_13820"/>
<gene>
    <name evidence="1" type="ORF">BMF97_08290</name>
</gene>
<reference evidence="1 2" key="1">
    <citation type="submission" date="2016-11" db="EMBL/GenBank/DDBJ databases">
        <title>Genome sequence and comparative genomic analysis of clinical strain Elizabethkingia meningoseptica 61421 PRCM.</title>
        <authorList>
            <person name="Wang M."/>
            <person name="Hu S."/>
            <person name="Cao L."/>
            <person name="Jiang T."/>
            <person name="Zhou Y."/>
            <person name="Ming D."/>
        </authorList>
    </citation>
    <scope>NUCLEOTIDE SEQUENCE [LARGE SCALE GENOMIC DNA]</scope>
    <source>
        <strain evidence="1 2">61421 PRCM</strain>
    </source>
</reference>
<evidence type="ECO:0000313" key="2">
    <source>
        <dbReference type="Proteomes" id="UP000188947"/>
    </source>
</evidence>
<accession>A0A1V3U2A2</accession>
<dbReference type="EMBL" id="MPOG01000008">
    <property type="protein sequence ID" value="OOH96337.1"/>
    <property type="molecule type" value="Genomic_DNA"/>
</dbReference>
<sequence length="225" mass="23784">MKRTVFAITASVITVGSLMSCGAGSGSTMGVSAIQNLLSNASNQGFSILGNPEEFATNALIESAMPQELRNINNTLQSLGLGNLVKKEKQYFAEAAKLTVNTSKPIVKQAIREMTIADAANIIAGGKGAATSYLQNKTREKLIDAIQPQVDAKLNEYGIVKSLNTAVSGSSVGGILGTILGTDKKNNVNTISPISRLASEQMVDGLFYVIKNYEVNNATNPNAWK</sequence>
<dbReference type="RefSeq" id="WP_069214871.1">
    <property type="nucleotide sequence ID" value="NZ_CP016378.1"/>
</dbReference>
<proteinExistence type="predicted"/>
<evidence type="ECO:0008006" key="3">
    <source>
        <dbReference type="Google" id="ProtNLM"/>
    </source>
</evidence>
<protein>
    <recommendedName>
        <fullName evidence="3">DUF4197 domain-containing protein</fullName>
    </recommendedName>
</protein>
<dbReference type="PROSITE" id="PS51257">
    <property type="entry name" value="PROKAR_LIPOPROTEIN"/>
    <property type="match status" value="1"/>
</dbReference>
<dbReference type="InterPro" id="IPR025245">
    <property type="entry name" value="DUF4197"/>
</dbReference>
<keyword evidence="2" id="KW-1185">Reference proteome</keyword>